<dbReference type="AlphaFoldDB" id="T1ICT3"/>
<keyword evidence="2" id="KW-1185">Reference proteome</keyword>
<evidence type="ECO:0000313" key="1">
    <source>
        <dbReference type="EnsemblMetazoa" id="RPRC014103-PA"/>
    </source>
</evidence>
<protein>
    <submittedName>
        <fullName evidence="1">Uncharacterized protein</fullName>
    </submittedName>
</protein>
<dbReference type="VEuPathDB" id="VectorBase:RPRC014103"/>
<dbReference type="EnsemblMetazoa" id="RPRC014103-RA">
    <property type="protein sequence ID" value="RPRC014103-PA"/>
    <property type="gene ID" value="RPRC014103"/>
</dbReference>
<dbReference type="HOGENOM" id="CLU_135243_0_0_1"/>
<sequence length="158" mass="17899">MSEKSIDLTEIQSLGNKKRKSDNSAFEVTINTLNSYEPLSDMESMDDDEPPPPAGVKPKSSMEKQIKIPPIVVYSYLENHSKALKTLRSACKQDFDVKCRGNRLIFLAKCKEDYNKIIADVTSAKLEYHTYTPADEINRTLVLRNVPPNVTCEEIEDD</sequence>
<reference evidence="1" key="1">
    <citation type="submission" date="2015-05" db="UniProtKB">
        <authorList>
            <consortium name="EnsemblMetazoa"/>
        </authorList>
    </citation>
    <scope>IDENTIFICATION</scope>
</reference>
<accession>T1ICT3</accession>
<organism evidence="1 2">
    <name type="scientific">Rhodnius prolixus</name>
    <name type="common">Triatomid bug</name>
    <dbReference type="NCBI Taxonomy" id="13249"/>
    <lineage>
        <taxon>Eukaryota</taxon>
        <taxon>Metazoa</taxon>
        <taxon>Ecdysozoa</taxon>
        <taxon>Arthropoda</taxon>
        <taxon>Hexapoda</taxon>
        <taxon>Insecta</taxon>
        <taxon>Pterygota</taxon>
        <taxon>Neoptera</taxon>
        <taxon>Paraneoptera</taxon>
        <taxon>Hemiptera</taxon>
        <taxon>Heteroptera</taxon>
        <taxon>Panheteroptera</taxon>
        <taxon>Cimicomorpha</taxon>
        <taxon>Reduviidae</taxon>
        <taxon>Triatominae</taxon>
        <taxon>Rhodnius</taxon>
    </lineage>
</organism>
<evidence type="ECO:0000313" key="2">
    <source>
        <dbReference type="Proteomes" id="UP000015103"/>
    </source>
</evidence>
<dbReference type="EMBL" id="ACPB03013217">
    <property type="status" value="NOT_ANNOTATED_CDS"/>
    <property type="molecule type" value="Genomic_DNA"/>
</dbReference>
<dbReference type="InParanoid" id="T1ICT3"/>
<name>T1ICT3_RHOPR</name>
<dbReference type="Proteomes" id="UP000015103">
    <property type="component" value="Unassembled WGS sequence"/>
</dbReference>
<proteinExistence type="predicted"/>